<dbReference type="HOGENOM" id="CLU_2933078_0_0_9"/>
<name>D9SNP5_CLOC7</name>
<dbReference type="Proteomes" id="UP000002730">
    <property type="component" value="Chromosome"/>
</dbReference>
<protein>
    <submittedName>
        <fullName evidence="1">Uncharacterized protein</fullName>
    </submittedName>
</protein>
<evidence type="ECO:0000313" key="1">
    <source>
        <dbReference type="EMBL" id="ADL49916.1"/>
    </source>
</evidence>
<accession>D9SNP5</accession>
<dbReference type="KEGG" id="ccb:Clocel_0127"/>
<sequence>MKNNVIYVDFSKPSRTTSKKKSPKASKVKFISKIKTFISNKIKKIRVSSKHKNSPNVRIK</sequence>
<organism evidence="1 2">
    <name type="scientific">Clostridium cellulovorans (strain ATCC 35296 / DSM 3052 / OCM 3 / 743B)</name>
    <dbReference type="NCBI Taxonomy" id="573061"/>
    <lineage>
        <taxon>Bacteria</taxon>
        <taxon>Bacillati</taxon>
        <taxon>Bacillota</taxon>
        <taxon>Clostridia</taxon>
        <taxon>Eubacteriales</taxon>
        <taxon>Clostridiaceae</taxon>
        <taxon>Clostridium</taxon>
    </lineage>
</organism>
<gene>
    <name evidence="1" type="ordered locus">Clocel_0127</name>
</gene>
<reference evidence="1 2" key="1">
    <citation type="submission" date="2010-08" db="EMBL/GenBank/DDBJ databases">
        <title>Complete sequence of Clostridium cellulovorans 743B.</title>
        <authorList>
            <consortium name="US DOE Joint Genome Institute"/>
            <person name="Lucas S."/>
            <person name="Copeland A."/>
            <person name="Lapidus A."/>
            <person name="Cheng J.-F."/>
            <person name="Bruce D."/>
            <person name="Goodwin L."/>
            <person name="Pitluck S."/>
            <person name="Chertkov O."/>
            <person name="Detter J.C."/>
            <person name="Han C."/>
            <person name="Tapia R."/>
            <person name="Land M."/>
            <person name="Hauser L."/>
            <person name="Chang Y.-J."/>
            <person name="Jeffries C."/>
            <person name="Kyrpides N."/>
            <person name="Ivanova N."/>
            <person name="Mikhailova N."/>
            <person name="Hemme C.L."/>
            <person name="Woyke T."/>
        </authorList>
    </citation>
    <scope>NUCLEOTIDE SEQUENCE [LARGE SCALE GENOMIC DNA]</scope>
    <source>
        <strain evidence="2">ATCC 35296 / DSM 3052 / OCM 3 / 743B</strain>
    </source>
</reference>
<keyword evidence="2" id="KW-1185">Reference proteome</keyword>
<proteinExistence type="predicted"/>
<evidence type="ECO:0000313" key="2">
    <source>
        <dbReference type="Proteomes" id="UP000002730"/>
    </source>
</evidence>
<dbReference type="EMBL" id="CP002160">
    <property type="protein sequence ID" value="ADL49916.1"/>
    <property type="molecule type" value="Genomic_DNA"/>
</dbReference>
<dbReference type="AlphaFoldDB" id="D9SNP5"/>